<dbReference type="Proteomes" id="UP000288547">
    <property type="component" value="Unassembled WGS sequence"/>
</dbReference>
<evidence type="ECO:0000256" key="3">
    <source>
        <dbReference type="ARBA" id="ARBA00022801"/>
    </source>
</evidence>
<dbReference type="PROSITE" id="PS50231">
    <property type="entry name" value="RICIN_B_LECTIN"/>
    <property type="match status" value="3"/>
</dbReference>
<dbReference type="Gene3D" id="2.60.120.200">
    <property type="match status" value="1"/>
</dbReference>
<evidence type="ECO:0000256" key="2">
    <source>
        <dbReference type="ARBA" id="ARBA00022729"/>
    </source>
</evidence>
<feature type="signal peptide" evidence="8">
    <location>
        <begin position="1"/>
        <end position="36"/>
    </location>
</feature>
<feature type="disulfide bond" evidence="7">
    <location>
        <begin position="194"/>
        <end position="195"/>
    </location>
</feature>
<feature type="disulfide bond" evidence="7">
    <location>
        <begin position="42"/>
        <end position="52"/>
    </location>
</feature>
<keyword evidence="4" id="KW-0325">Glycoprotein</keyword>
<evidence type="ECO:0000256" key="7">
    <source>
        <dbReference type="PIRSR" id="PIRSR638964-3"/>
    </source>
</evidence>
<protein>
    <recommendedName>
        <fullName evidence="9">Ricin B lectin domain-containing protein</fullName>
    </recommendedName>
</protein>
<dbReference type="InterPro" id="IPR038964">
    <property type="entry name" value="ABFB"/>
</dbReference>
<evidence type="ECO:0000256" key="8">
    <source>
        <dbReference type="SAM" id="SignalP"/>
    </source>
</evidence>
<dbReference type="GO" id="GO:0046373">
    <property type="term" value="P:L-arabinose metabolic process"/>
    <property type="evidence" value="ECO:0007669"/>
    <property type="project" value="InterPro"/>
</dbReference>
<dbReference type="InterPro" id="IPR007934">
    <property type="entry name" value="AbfB_ABD"/>
</dbReference>
<dbReference type="GO" id="GO:0046556">
    <property type="term" value="F:alpha-L-arabinofuranosidase activity"/>
    <property type="evidence" value="ECO:0007669"/>
    <property type="project" value="InterPro"/>
</dbReference>
<reference evidence="10 11" key="1">
    <citation type="submission" date="2018-12" db="EMBL/GenBank/DDBJ databases">
        <authorList>
            <person name="Li F."/>
        </authorList>
    </citation>
    <scope>NUCLEOTIDE SEQUENCE [LARGE SCALE GENOMIC DNA]</scope>
    <source>
        <strain evidence="10 11">11W25H-1</strain>
    </source>
</reference>
<sequence length="914" mass="93419">MEKNRRRNGARLGLHIVLAALLAGLTLVAGTAPANAATPATCDIAATGSTPCVAAYSSVRALYASYNGPLYQVQRQSDGSTADVNTLVAGGYANAASQDTFCAATVCLVTRIYDQSPQDNDLTIAPVGLAGSGNFGVRADALPVVAEGHNVYGFLFDAGTGYRKLVGNGVPTGAEPESMYAVLSGTYITQVDRCCFGFGNAETIPDNTGSAHMDALNISTVCTAPPCSGVGPWWQADLENGTFMSGGASNPSNVGMGWNKPFVTGVLRNNGTTNFALDGGDATAPSLTSLYNGPLPAGYSPMLKEGGIILGIGGDNSNAASGAFFEGAMTTGTMSNATVASIQTNIDAVGYSGTTGGGTGVPVAYPAGGQCLDVAGSDTGGNGAAVQIGACTHDAVDQRWTTTNGLVTGQLKSLNRCMAVAGGATASGALVQLADCSTSTAQVWTQQANGTLLNPQSNKCLTSPGGSTTSGTQLVIDTCSGAASQRFWVAYPHRPIDAPAGKCLDVAGANNGTTGTDVVIGACQREAVDQYWRMNADQSITSLGLCLDIDGNATAAGTDVALWTCNGLGGQKWVQQDNGSLLNPQSGLCLTAPSTTNGTVLEIQACTGGTNQRFTANGGQAYNSGGHPVNAPGGKCVDVVGDDQYGNWFGVNVQLWDCLPSAADQHWIYKADDQTLRTLTRCLDVKGNVTTAGTDVHLFNCNGVGGQKWLQQPDGTLRNPQSGLCLTATGGSTANGTILEIQPCTGAASQRFTVTSAVTLSPGNRVSLQATTACCTTGYARHAFGNGLLSGISASSSSGDKGDASWIVRSGLSNPACVSFESANFPNGYLRQSSSQIRQQANDGTSGFATDATFCPEPGKSGQGISLRWVGSPTLYLRHYSGTLYLASNGGSNPWDSASSWAADVSWSPVPSWG</sequence>
<keyword evidence="5" id="KW-0326">Glycosidase</keyword>
<dbReference type="AlphaFoldDB" id="A0A3S4BJC7"/>
<evidence type="ECO:0000313" key="10">
    <source>
        <dbReference type="EMBL" id="RWZ51440.1"/>
    </source>
</evidence>
<dbReference type="CDD" id="cd23399">
    <property type="entry name" value="beta-trefoil_ABD_ABFB"/>
    <property type="match status" value="1"/>
</dbReference>
<evidence type="ECO:0000256" key="4">
    <source>
        <dbReference type="ARBA" id="ARBA00023180"/>
    </source>
</evidence>
<evidence type="ECO:0000313" key="11">
    <source>
        <dbReference type="Proteomes" id="UP000288547"/>
    </source>
</evidence>
<dbReference type="OrthoDB" id="5958808at2"/>
<keyword evidence="2 8" id="KW-0732">Signal</keyword>
<dbReference type="InterPro" id="IPR000772">
    <property type="entry name" value="Ricin_B_lectin"/>
</dbReference>
<accession>A0A3S4BJC7</accession>
<organism evidence="10 11">
    <name type="scientific">Labedella phragmitis</name>
    <dbReference type="NCBI Taxonomy" id="2498849"/>
    <lineage>
        <taxon>Bacteria</taxon>
        <taxon>Bacillati</taxon>
        <taxon>Actinomycetota</taxon>
        <taxon>Actinomycetes</taxon>
        <taxon>Micrococcales</taxon>
        <taxon>Microbacteriaceae</taxon>
        <taxon>Labedella</taxon>
    </lineage>
</organism>
<dbReference type="SUPFAM" id="SSF110221">
    <property type="entry name" value="AbfB domain"/>
    <property type="match status" value="1"/>
</dbReference>
<dbReference type="InterPro" id="IPR036195">
    <property type="entry name" value="AbfB_ABD_sf"/>
</dbReference>
<evidence type="ECO:0000256" key="1">
    <source>
        <dbReference type="ARBA" id="ARBA00006963"/>
    </source>
</evidence>
<dbReference type="EMBL" id="RZNB01000002">
    <property type="protein sequence ID" value="RWZ51440.1"/>
    <property type="molecule type" value="Genomic_DNA"/>
</dbReference>
<gene>
    <name evidence="10" type="ORF">ELQ90_04805</name>
</gene>
<evidence type="ECO:0000256" key="5">
    <source>
        <dbReference type="ARBA" id="ARBA00023295"/>
    </source>
</evidence>
<proteinExistence type="inferred from homology"/>
<keyword evidence="7" id="KW-1015">Disulfide bond</keyword>
<feature type="domain" description="Ricin B lectin" evidence="9">
    <location>
        <begin position="626"/>
        <end position="755"/>
    </location>
</feature>
<dbReference type="SUPFAM" id="SSF50370">
    <property type="entry name" value="Ricin B-like lectins"/>
    <property type="match status" value="3"/>
</dbReference>
<dbReference type="InterPro" id="IPR015289">
    <property type="entry name" value="A-L-arabinofuranosidase_B_cat"/>
</dbReference>
<evidence type="ECO:0000256" key="6">
    <source>
        <dbReference type="PIRSR" id="PIRSR638964-1"/>
    </source>
</evidence>
<feature type="active site" description="Nucleophile" evidence="6">
    <location>
        <position position="239"/>
    </location>
</feature>
<dbReference type="InterPro" id="IPR035992">
    <property type="entry name" value="Ricin_B-like_lectins"/>
</dbReference>
<keyword evidence="11" id="KW-1185">Reference proteome</keyword>
<feature type="active site" description="Proton donor" evidence="6">
    <location>
        <position position="315"/>
    </location>
</feature>
<dbReference type="PANTHER" id="PTHR39447">
    <property type="entry name" value="ALPHA-L-ARABINOFURANOSIDASE B"/>
    <property type="match status" value="1"/>
</dbReference>
<dbReference type="Gene3D" id="2.80.10.50">
    <property type="match status" value="4"/>
</dbReference>
<name>A0A3S4BJC7_9MICO</name>
<comment type="similarity">
    <text evidence="1">Belongs to the glycosyl hydrolase 54 family.</text>
</comment>
<feature type="disulfide bond" evidence="7">
    <location>
        <begin position="102"/>
        <end position="107"/>
    </location>
</feature>
<dbReference type="Pfam" id="PF09206">
    <property type="entry name" value="ArabFuran-catal"/>
    <property type="match status" value="1"/>
</dbReference>
<feature type="domain" description="Ricin B lectin" evidence="9">
    <location>
        <begin position="494"/>
        <end position="617"/>
    </location>
</feature>
<dbReference type="SUPFAM" id="SSF49899">
    <property type="entry name" value="Concanavalin A-like lectins/glucanases"/>
    <property type="match status" value="1"/>
</dbReference>
<dbReference type="Pfam" id="PF05270">
    <property type="entry name" value="AbfB"/>
    <property type="match status" value="1"/>
</dbReference>
<dbReference type="InterPro" id="IPR013320">
    <property type="entry name" value="ConA-like_dom_sf"/>
</dbReference>
<dbReference type="SMART" id="SM00458">
    <property type="entry name" value="RICIN"/>
    <property type="match status" value="3"/>
</dbReference>
<keyword evidence="3" id="KW-0378">Hydrolase</keyword>
<comment type="caution">
    <text evidence="10">The sequence shown here is derived from an EMBL/GenBank/DDBJ whole genome shotgun (WGS) entry which is preliminary data.</text>
</comment>
<dbReference type="PANTHER" id="PTHR39447:SF2">
    <property type="entry name" value="ALPHA-L-ARABINOFURANOSIDASE B"/>
    <property type="match status" value="1"/>
</dbReference>
<dbReference type="GO" id="GO:0045490">
    <property type="term" value="P:pectin catabolic process"/>
    <property type="evidence" value="ECO:0007669"/>
    <property type="project" value="TreeGrafter"/>
</dbReference>
<dbReference type="GO" id="GO:0031221">
    <property type="term" value="P:arabinan metabolic process"/>
    <property type="evidence" value="ECO:0007669"/>
    <property type="project" value="InterPro"/>
</dbReference>
<evidence type="ECO:0000259" key="9">
    <source>
        <dbReference type="SMART" id="SM00458"/>
    </source>
</evidence>
<feature type="chain" id="PRO_5018590217" description="Ricin B lectin domain-containing protein" evidence="8">
    <location>
        <begin position="37"/>
        <end position="914"/>
    </location>
</feature>
<dbReference type="Pfam" id="PF00652">
    <property type="entry name" value="Ricin_B_lectin"/>
    <property type="match status" value="3"/>
</dbReference>
<dbReference type="RefSeq" id="WP_128494156.1">
    <property type="nucleotide sequence ID" value="NZ_RZNB01000002.1"/>
</dbReference>
<feature type="domain" description="Ricin B lectin" evidence="9">
    <location>
        <begin position="357"/>
        <end position="490"/>
    </location>
</feature>